<dbReference type="Proteomes" id="UP001338582">
    <property type="component" value="Chromosome 4"/>
</dbReference>
<proteinExistence type="inferred from homology"/>
<keyword evidence="3" id="KW-0378">Hydrolase</keyword>
<dbReference type="GO" id="GO:0016926">
    <property type="term" value="P:protein desumoylation"/>
    <property type="evidence" value="ECO:0007669"/>
    <property type="project" value="UniProtKB-ARBA"/>
</dbReference>
<protein>
    <recommendedName>
        <fullName evidence="6">Ubiquitin-like protease family profile domain-containing protein</fullName>
    </recommendedName>
</protein>
<evidence type="ECO:0000256" key="5">
    <source>
        <dbReference type="SAM" id="MobiDB-lite"/>
    </source>
</evidence>
<evidence type="ECO:0000256" key="2">
    <source>
        <dbReference type="ARBA" id="ARBA00022670"/>
    </source>
</evidence>
<feature type="domain" description="Ubiquitin-like protease family profile" evidence="6">
    <location>
        <begin position="335"/>
        <end position="553"/>
    </location>
</feature>
<accession>A0AAX4HBG0</accession>
<evidence type="ECO:0000256" key="1">
    <source>
        <dbReference type="ARBA" id="ARBA00005234"/>
    </source>
</evidence>
<comment type="similarity">
    <text evidence="1">Belongs to the peptidase C48 family.</text>
</comment>
<evidence type="ECO:0000256" key="4">
    <source>
        <dbReference type="ARBA" id="ARBA00022807"/>
    </source>
</evidence>
<dbReference type="GO" id="GO:0019783">
    <property type="term" value="F:ubiquitin-like protein peptidase activity"/>
    <property type="evidence" value="ECO:0007669"/>
    <property type="project" value="UniProtKB-ARBA"/>
</dbReference>
<dbReference type="GO" id="GO:0008234">
    <property type="term" value="F:cysteine-type peptidase activity"/>
    <property type="evidence" value="ECO:0007669"/>
    <property type="project" value="UniProtKB-KW"/>
</dbReference>
<dbReference type="Gene3D" id="3.40.395.10">
    <property type="entry name" value="Adenoviral Proteinase, Chain A"/>
    <property type="match status" value="1"/>
</dbReference>
<feature type="region of interest" description="Disordered" evidence="5">
    <location>
        <begin position="922"/>
        <end position="974"/>
    </location>
</feature>
<evidence type="ECO:0000313" key="8">
    <source>
        <dbReference type="Proteomes" id="UP001338582"/>
    </source>
</evidence>
<dbReference type="KEGG" id="asau:88174140"/>
<dbReference type="GeneID" id="88174140"/>
<keyword evidence="2" id="KW-0645">Protease</keyword>
<feature type="region of interest" description="Disordered" evidence="5">
    <location>
        <begin position="1"/>
        <end position="21"/>
    </location>
</feature>
<dbReference type="EMBL" id="CP138897">
    <property type="protein sequence ID" value="WPK25749.1"/>
    <property type="molecule type" value="Genomic_DNA"/>
</dbReference>
<name>A0AAX4HBG0_9ASCO</name>
<dbReference type="Pfam" id="PF02902">
    <property type="entry name" value="Peptidase_C48"/>
    <property type="match status" value="1"/>
</dbReference>
<dbReference type="PROSITE" id="PS50600">
    <property type="entry name" value="ULP_PROTEASE"/>
    <property type="match status" value="1"/>
</dbReference>
<dbReference type="GO" id="GO:0006508">
    <property type="term" value="P:proteolysis"/>
    <property type="evidence" value="ECO:0007669"/>
    <property type="project" value="UniProtKB-KW"/>
</dbReference>
<gene>
    <name evidence="7" type="ORF">PUMCH_003076</name>
</gene>
<dbReference type="PANTHER" id="PTHR46915:SF2">
    <property type="entry name" value="UBIQUITIN-LIKE PROTEASE 4"/>
    <property type="match status" value="1"/>
</dbReference>
<keyword evidence="4" id="KW-0788">Thiol protease</keyword>
<dbReference type="RefSeq" id="XP_062878131.1">
    <property type="nucleotide sequence ID" value="XM_063022061.1"/>
</dbReference>
<dbReference type="SUPFAM" id="SSF54001">
    <property type="entry name" value="Cysteine proteinases"/>
    <property type="match status" value="1"/>
</dbReference>
<keyword evidence="8" id="KW-1185">Reference proteome</keyword>
<organism evidence="7 8">
    <name type="scientific">Australozyma saopauloensis</name>
    <dbReference type="NCBI Taxonomy" id="291208"/>
    <lineage>
        <taxon>Eukaryota</taxon>
        <taxon>Fungi</taxon>
        <taxon>Dikarya</taxon>
        <taxon>Ascomycota</taxon>
        <taxon>Saccharomycotina</taxon>
        <taxon>Pichiomycetes</taxon>
        <taxon>Metschnikowiaceae</taxon>
        <taxon>Australozyma</taxon>
    </lineage>
</organism>
<evidence type="ECO:0000259" key="6">
    <source>
        <dbReference type="PROSITE" id="PS50600"/>
    </source>
</evidence>
<feature type="compositionally biased region" description="Basic and acidic residues" evidence="5">
    <location>
        <begin position="922"/>
        <end position="938"/>
    </location>
</feature>
<dbReference type="PANTHER" id="PTHR46915">
    <property type="entry name" value="UBIQUITIN-LIKE PROTEASE 4-RELATED"/>
    <property type="match status" value="1"/>
</dbReference>
<evidence type="ECO:0000313" key="7">
    <source>
        <dbReference type="EMBL" id="WPK25749.1"/>
    </source>
</evidence>
<dbReference type="AlphaFoldDB" id="A0AAX4HBG0"/>
<feature type="compositionally biased region" description="Basic residues" evidence="5">
    <location>
        <begin position="965"/>
        <end position="974"/>
    </location>
</feature>
<evidence type="ECO:0000256" key="3">
    <source>
        <dbReference type="ARBA" id="ARBA00022801"/>
    </source>
</evidence>
<sequence>MTTRKKFTSLMKPRPRGVTPHNDLSNAVTPIVIPTKHIVRLNPQSVVKPLNLDDVELSTDAKDCFFKSLNLEECGLTVEPSISIKVKIVDYNGTKITSEDSAALRLLVLARKDFIYLVKGTSFVDKMIIEKGSLESAFFDKETADFVLVLAKNYGYWCIELRDSYRRLFEFIVNNDREWGFNYKVVDLTKLKVIQHRELQKHENLHKDPIMVVRTCDSIEKPTAEEDEVLRNGLPSALVPSKEKSIISKERPVPDKEKNVTSTDIAVSPVFARHVSNPRVTRSFKLSQQLLPNNTVDIDLSDDSLDQEMEEVQDVHENPAPFSPPLRYVINGQKFTITANDFKTLYNSSWVNDTLIDFFVAFEIERAITDFHSFKRSQIYAFNSFFHAKLVSTPNEDELPPYYENIRKWLEKLDLMSYQYIVIPVMENAHWFCLVIKNLPALLAFTQAQEDLECSNTVCDSNEVIISPSVNSPSSVTSKQPDFTMAEIFVLDSLRLTHPRLTEPLKMVLKEHCREKHGVTINTDHIKVRNLRVAKQRNLSDCGVHVIYNLKKWLSLPEICEKSWRKPGNAFRSLKDERTSMRKWCIDTLLNLHSEQPLTKEDGEQGDGEDIHSDDDIEVISFHEPNLSQSTAQNGFPQEEPAHETNELDLGAAKNGESVHNTSSLESKAPETKNLAVESESGSLFAKLILDSFVEESEKDHSIVRSSAASNSSLPLDSTDDYETAGEQTRSQFYIKTLDPRAAEKKSSSGLPTFIQIEHPQVRKECLRLKLSKDTVLFLNKVFFNHDRVLPDHQLNSLLKKVRSFEECIDRNDSRNLESVKNEFLLMTKEPVAPKDVPFVIEEEAEEQQDLNRSVNDLKITADEDTSSQELQTTKTHSSESVQFKAHIQIVKSPHLNSSENIGSDVEVIESRKMSPRIRRTRSEFKTRHHEENLKKMPVEILPDSDEEVTTVLMSKGGPNDWSSPKRRRLDRSQ</sequence>
<dbReference type="InterPro" id="IPR038765">
    <property type="entry name" value="Papain-like_cys_pep_sf"/>
</dbReference>
<dbReference type="InterPro" id="IPR003653">
    <property type="entry name" value="Peptidase_C48_C"/>
</dbReference>
<reference evidence="7 8" key="1">
    <citation type="submission" date="2023-10" db="EMBL/GenBank/DDBJ databases">
        <title>Draft Genome Sequence of Candida saopaulonensis from a very Premature Infant with Sepsis.</title>
        <authorList>
            <person name="Ning Y."/>
            <person name="Dai R."/>
            <person name="Xiao M."/>
            <person name="Xu Y."/>
            <person name="Yan Q."/>
            <person name="Zhang L."/>
        </authorList>
    </citation>
    <scope>NUCLEOTIDE SEQUENCE [LARGE SCALE GENOMIC DNA]</scope>
    <source>
        <strain evidence="7 8">19XY460</strain>
    </source>
</reference>